<evidence type="ECO:0000313" key="2">
    <source>
        <dbReference type="EMBL" id="XDG31290.1"/>
    </source>
</evidence>
<feature type="region of interest" description="Disordered" evidence="1">
    <location>
        <begin position="69"/>
        <end position="105"/>
    </location>
</feature>
<organism evidence="2">
    <name type="scientific">Mycolicibacterium phage phi1_186018</name>
    <dbReference type="NCBI Taxonomy" id="3236641"/>
    <lineage>
        <taxon>Viruses</taxon>
        <taxon>Duplodnaviria</taxon>
        <taxon>Heunggongvirae</taxon>
        <taxon>Uroviricota</taxon>
        <taxon>Caudoviricetes</taxon>
        <taxon>Bclasvirinae</taxon>
        <taxon>Coopervirus</taxon>
    </lineage>
</organism>
<evidence type="ECO:0000256" key="1">
    <source>
        <dbReference type="SAM" id="MobiDB-lite"/>
    </source>
</evidence>
<dbReference type="EMBL" id="PP947710">
    <property type="protein sequence ID" value="XDG31290.1"/>
    <property type="molecule type" value="Genomic_DNA"/>
</dbReference>
<gene>
    <name evidence="2" type="ORF">NJGIMKJC_CDS0024</name>
</gene>
<proteinExistence type="predicted"/>
<accession>A0AB39AL25</accession>
<protein>
    <submittedName>
        <fullName evidence="2">Head-tail connector protein</fullName>
    </submittedName>
</protein>
<reference evidence="2" key="1">
    <citation type="submission" date="2024-06" db="EMBL/GenBank/DDBJ databases">
        <title>The complete genome of Mycolicibacterium smegmatis phage.</title>
        <authorList>
            <person name="Zong M."/>
            <person name="Wu X."/>
            <person name="Feng Y."/>
        </authorList>
    </citation>
    <scope>NUCLEOTIDE SEQUENCE</scope>
</reference>
<feature type="compositionally biased region" description="Polar residues" evidence="1">
    <location>
        <begin position="1"/>
        <end position="10"/>
    </location>
</feature>
<feature type="region of interest" description="Disordered" evidence="1">
    <location>
        <begin position="1"/>
        <end position="25"/>
    </location>
</feature>
<sequence length="139" mass="15461">MVQRAVSSRGSAPCTPATEEDTVARVTIEGSRLSPSSFLAAGERITVQRTERVDRLIARGFVVEVPDERTVTEREADEQADLSRENLADEQQTADQPPKRNASRDDWAEFLAQHPDGYVTDGKDRDALIAEWDARHPAE</sequence>
<name>A0AB39AL25_9CAUD</name>